<evidence type="ECO:0000313" key="6">
    <source>
        <dbReference type="Proteomes" id="UP000017246"/>
    </source>
</evidence>
<accession>A0A068Y7Y7</accession>
<dbReference type="OrthoDB" id="4189at2759"/>
<keyword evidence="6" id="KW-1185">Reference proteome</keyword>
<dbReference type="PANTHER" id="PTHR12442">
    <property type="entry name" value="DYNEIN INTERMEDIATE CHAIN"/>
    <property type="match status" value="1"/>
</dbReference>
<comment type="subcellular location">
    <subcellularLocation>
        <location evidence="1">Cytoplasm</location>
    </subcellularLocation>
</comment>
<dbReference type="AlphaFoldDB" id="A0A068Y7Y7"/>
<dbReference type="InterPro" id="IPR036322">
    <property type="entry name" value="WD40_repeat_dom_sf"/>
</dbReference>
<dbReference type="InterPro" id="IPR050687">
    <property type="entry name" value="Dynein_IC"/>
</dbReference>
<dbReference type="InterPro" id="IPR001680">
    <property type="entry name" value="WD40_rpt"/>
</dbReference>
<sequence>MPNLSRKEELELKKAKLAALREERLHRESLRKNGELSADILPIPAVKGVDAEKILSDLGIGADGKRVFTLKTSNVYKSQSSPALDSKSVSRKHPRLVASGLNECSFEPVNEERYSKETQTTNAIPCETPSIATDTWPETPSLVTGPASRAQVSLEWDDELLAVDGDDPLIDVEVSPIPNHIDADKHVRAQDNITPSRIQGKEMTDEDKQNIQLSEEFQNFFLRASTIVEGALEEDERDIFFDYSGADKEEKLAKAQQMLTEDCIFFDEFWTSNRVVTALDWSPNHPEIILTAYSAIQKEEPAITPVNLYAAAATADGVCVLWNLKSKKSDTASESVFTCQASVTTAIFSDFHPNLIIAGTYVGQIVIWDTRVNRKTPIQRTGLGGNSAHWEPIRSIVVTGDQNANNLVSVSADGRLCGWSLDMLAKPFQTMELVYKQAKTVAPTSVAFVRDFDDSFLIGTQDGYIYAGCRSGSDPGVNMQFEGHHHAPVTAIAVPSADDPLNDANIYLTTSMDCTAKVWSRIESHPLVSFADRNDYLLHCDWSPSHPALFATVAMSGHLDIWNLNMNSEVPTASTVLSNDAAPNCCKFERKGPHIVVGDDYGRIRVFAINDKIASPRADEWTVFEKHIQQLTETARQDEKTDSMMHDFDFSDL</sequence>
<evidence type="ECO:0000256" key="4">
    <source>
        <dbReference type="ARBA" id="ARBA00022737"/>
    </source>
</evidence>
<keyword evidence="3" id="KW-0853">WD repeat</keyword>
<dbReference type="STRING" id="6211.A0A068Y7Y7"/>
<keyword evidence="4" id="KW-0677">Repeat</keyword>
<evidence type="ECO:0000256" key="2">
    <source>
        <dbReference type="ARBA" id="ARBA00022490"/>
    </source>
</evidence>
<dbReference type="GO" id="GO:0010970">
    <property type="term" value="P:transport along microtubule"/>
    <property type="evidence" value="ECO:0007669"/>
    <property type="project" value="TreeGrafter"/>
</dbReference>
<dbReference type="EMBL" id="LN902845">
    <property type="protein sequence ID" value="CUT98783.1"/>
    <property type="molecule type" value="Genomic_DNA"/>
</dbReference>
<dbReference type="Proteomes" id="UP000017246">
    <property type="component" value="Unassembled WGS sequence"/>
</dbReference>
<dbReference type="PANTHER" id="PTHR12442:SF22">
    <property type="entry name" value="CYTOPLASMIC DYNEIN 1 INTERMEDIATE CHAIN-RELATED"/>
    <property type="match status" value="1"/>
</dbReference>
<evidence type="ECO:0000313" key="5">
    <source>
        <dbReference type="EMBL" id="CUT98783.1"/>
    </source>
</evidence>
<dbReference type="GO" id="GO:0005737">
    <property type="term" value="C:cytoplasm"/>
    <property type="evidence" value="ECO:0007669"/>
    <property type="project" value="UniProtKB-SubCell"/>
</dbReference>
<organism evidence="5 6">
    <name type="scientific">Echinococcus multilocularis</name>
    <name type="common">Fox tapeworm</name>
    <dbReference type="NCBI Taxonomy" id="6211"/>
    <lineage>
        <taxon>Eukaryota</taxon>
        <taxon>Metazoa</taxon>
        <taxon>Spiralia</taxon>
        <taxon>Lophotrochozoa</taxon>
        <taxon>Platyhelminthes</taxon>
        <taxon>Cestoda</taxon>
        <taxon>Eucestoda</taxon>
        <taxon>Cyclophyllidea</taxon>
        <taxon>Taeniidae</taxon>
        <taxon>Echinococcus</taxon>
    </lineage>
</organism>
<dbReference type="GO" id="GO:0005868">
    <property type="term" value="C:cytoplasmic dynein complex"/>
    <property type="evidence" value="ECO:0007669"/>
    <property type="project" value="TreeGrafter"/>
</dbReference>
<dbReference type="GO" id="GO:0045504">
    <property type="term" value="F:dynein heavy chain binding"/>
    <property type="evidence" value="ECO:0007669"/>
    <property type="project" value="TreeGrafter"/>
</dbReference>
<evidence type="ECO:0000256" key="3">
    <source>
        <dbReference type="ARBA" id="ARBA00022574"/>
    </source>
</evidence>
<dbReference type="Pfam" id="PF00400">
    <property type="entry name" value="WD40"/>
    <property type="match status" value="1"/>
</dbReference>
<reference evidence="5" key="2">
    <citation type="submission" date="2015-11" db="EMBL/GenBank/DDBJ databases">
        <authorList>
            <person name="Zhang Y."/>
            <person name="Guo Z."/>
        </authorList>
    </citation>
    <scope>NUCLEOTIDE SEQUENCE</scope>
</reference>
<evidence type="ECO:0000256" key="1">
    <source>
        <dbReference type="ARBA" id="ARBA00004496"/>
    </source>
</evidence>
<name>A0A068Y7Y7_ECHMU</name>
<dbReference type="eggNOG" id="KOG1587">
    <property type="taxonomic scope" value="Eukaryota"/>
</dbReference>
<dbReference type="Gene3D" id="2.130.10.10">
    <property type="entry name" value="YVTN repeat-like/Quinoprotein amine dehydrogenase"/>
    <property type="match status" value="2"/>
</dbReference>
<dbReference type="OMA" id="NCCKFER"/>
<dbReference type="GO" id="GO:0045503">
    <property type="term" value="F:dynein light chain binding"/>
    <property type="evidence" value="ECO:0007669"/>
    <property type="project" value="TreeGrafter"/>
</dbReference>
<reference evidence="5" key="1">
    <citation type="journal article" date="2013" name="Nature">
        <title>The genomes of four tapeworm species reveal adaptations to parasitism.</title>
        <authorList>
            <person name="Tsai I.J."/>
            <person name="Zarowiecki M."/>
            <person name="Holroyd N."/>
            <person name="Garciarrubio A."/>
            <person name="Sanchez-Flores A."/>
            <person name="Brooks K.L."/>
            <person name="Tracey A."/>
            <person name="Bobes R.J."/>
            <person name="Fragoso G."/>
            <person name="Sciutto E."/>
            <person name="Aslett M."/>
            <person name="Beasley H."/>
            <person name="Bennett H.M."/>
            <person name="Cai J."/>
            <person name="Camicia F."/>
            <person name="Clark R."/>
            <person name="Cucher M."/>
            <person name="De Silva N."/>
            <person name="Day T.A."/>
            <person name="Deplazes P."/>
            <person name="Estrada K."/>
            <person name="Fernandez C."/>
            <person name="Holland P.W."/>
            <person name="Hou J."/>
            <person name="Hu S."/>
            <person name="Huckvale T."/>
            <person name="Hung S.S."/>
            <person name="Kamenetzky L."/>
            <person name="Keane J.A."/>
            <person name="Kiss F."/>
            <person name="Koziol U."/>
            <person name="Lambert O."/>
            <person name="Liu K."/>
            <person name="Luo X."/>
            <person name="Luo Y."/>
            <person name="Macchiaroli N."/>
            <person name="Nichol S."/>
            <person name="Paps J."/>
            <person name="Parkinson J."/>
            <person name="Pouchkina-Stantcheva N."/>
            <person name="Riddiford N."/>
            <person name="Rosenzvit M."/>
            <person name="Salinas G."/>
            <person name="Wasmuth J.D."/>
            <person name="Zamanian M."/>
            <person name="Zheng Y."/>
            <person name="Cai X."/>
            <person name="Soberon X."/>
            <person name="Olson P.D."/>
            <person name="Laclette J.P."/>
            <person name="Brehm K."/>
            <person name="Berriman M."/>
            <person name="Garciarrubio A."/>
            <person name="Bobes R.J."/>
            <person name="Fragoso G."/>
            <person name="Sanchez-Flores A."/>
            <person name="Estrada K."/>
            <person name="Cevallos M.A."/>
            <person name="Morett E."/>
            <person name="Gonzalez V."/>
            <person name="Portillo T."/>
            <person name="Ochoa-Leyva A."/>
            <person name="Jose M.V."/>
            <person name="Sciutto E."/>
            <person name="Landa A."/>
            <person name="Jimenez L."/>
            <person name="Valdes V."/>
            <person name="Carrero J.C."/>
            <person name="Larralde C."/>
            <person name="Morales-Montor J."/>
            <person name="Limon-Lason J."/>
            <person name="Soberon X."/>
            <person name="Laclette J.P."/>
        </authorList>
    </citation>
    <scope>NUCLEOTIDE SEQUENCE [LARGE SCALE GENOMIC DNA]</scope>
</reference>
<keyword evidence="2" id="KW-0963">Cytoplasm</keyword>
<dbReference type="InterPro" id="IPR015943">
    <property type="entry name" value="WD40/YVTN_repeat-like_dom_sf"/>
</dbReference>
<dbReference type="SMART" id="SM00320">
    <property type="entry name" value="WD40"/>
    <property type="match status" value="6"/>
</dbReference>
<proteinExistence type="predicted"/>
<dbReference type="SUPFAM" id="SSF50978">
    <property type="entry name" value="WD40 repeat-like"/>
    <property type="match status" value="1"/>
</dbReference>
<protein>
    <submittedName>
        <fullName evidence="5">Dynein intermediate chain</fullName>
    </submittedName>
</protein>